<dbReference type="eggNOG" id="COG3593">
    <property type="taxonomic scope" value="Bacteria"/>
</dbReference>
<organism evidence="1 2">
    <name type="scientific">Knoellia aerolata DSM 18566</name>
    <dbReference type="NCBI Taxonomy" id="1385519"/>
    <lineage>
        <taxon>Bacteria</taxon>
        <taxon>Bacillati</taxon>
        <taxon>Actinomycetota</taxon>
        <taxon>Actinomycetes</taxon>
        <taxon>Micrococcales</taxon>
        <taxon>Intrasporangiaceae</taxon>
        <taxon>Knoellia</taxon>
    </lineage>
</organism>
<sequence>MLLEGTSDVAAVRALRATRGVRPEDEPCRLVDMGGATNIRRHLEAARAADPRPTVVGLCDEREATFFVRALEDLQEVPVDGGGGGGNLSVEDLPAHGFHVCRRDLEDELIRALGVDGSRAVLAEVGLDTAFAAFTRQPAWQGRPAHEQLRRFCGTTSGRKELLAAALAGAIDEGSCPPPLAALLDSMPVD</sequence>
<comment type="caution">
    <text evidence="1">The sequence shown here is derived from an EMBL/GenBank/DDBJ whole genome shotgun (WGS) entry which is preliminary data.</text>
</comment>
<evidence type="ECO:0000313" key="1">
    <source>
        <dbReference type="EMBL" id="KGN37987.1"/>
    </source>
</evidence>
<reference evidence="1 2" key="1">
    <citation type="submission" date="2013-08" db="EMBL/GenBank/DDBJ databases">
        <title>The genome sequence of Knoellia aerolata.</title>
        <authorList>
            <person name="Zhu W."/>
            <person name="Wang G."/>
        </authorList>
    </citation>
    <scope>NUCLEOTIDE SEQUENCE [LARGE SCALE GENOMIC DNA]</scope>
    <source>
        <strain evidence="1 2">DSM 18566</strain>
    </source>
</reference>
<protein>
    <recommendedName>
        <fullName evidence="3">ATP-dependent endonuclease</fullName>
    </recommendedName>
</protein>
<dbReference type="STRING" id="1385519.N801_00845"/>
<name>A0A0A0JPM3_9MICO</name>
<gene>
    <name evidence="1" type="ORF">N801_00845</name>
</gene>
<proteinExistence type="predicted"/>
<evidence type="ECO:0008006" key="3">
    <source>
        <dbReference type="Google" id="ProtNLM"/>
    </source>
</evidence>
<dbReference type="EMBL" id="AVPL01000097">
    <property type="protein sequence ID" value="KGN37987.1"/>
    <property type="molecule type" value="Genomic_DNA"/>
</dbReference>
<dbReference type="AlphaFoldDB" id="A0A0A0JPM3"/>
<evidence type="ECO:0000313" key="2">
    <source>
        <dbReference type="Proteomes" id="UP000030013"/>
    </source>
</evidence>
<keyword evidence="2" id="KW-1185">Reference proteome</keyword>
<dbReference type="Proteomes" id="UP000030013">
    <property type="component" value="Unassembled WGS sequence"/>
</dbReference>
<accession>A0A0A0JPM3</accession>